<sequence>MKINNASFDLLKIFEKALNKKVTIHYVRASDVDAYSHVRLHQDERLDFYAETLASIFISYPRAYNYELLLNWQILETYRILNTALASTLVDETVKLELLTFKNRLEKTPYLKSLLYCIEMKIIVPSLVCSGHGTWYQNDGFIDLKAINSTVMLVSGSGASLSDSLATDLENDQFNPTEVTVVKKEDDEQPVDNINPYPRFFGAYTTAQQVPDLCLIRGSNLPVPRVIEPLTGRTVLDLNTLQTSKNYFSLSTVLKHFGNRGSLISWAGCTGVRDDDGNKSGEFLGYRWAKKQEVLGKRKRQQKNQDGVLPEENHTEQEQENKESPAVQTKTTTSEPGINEFGTRFYNP</sequence>
<feature type="compositionally biased region" description="Polar residues" evidence="1">
    <location>
        <begin position="326"/>
        <end position="336"/>
    </location>
</feature>
<dbReference type="Pfam" id="PF21727">
    <property type="entry name" value="DUF6863"/>
    <property type="match status" value="1"/>
</dbReference>
<evidence type="ECO:0008006" key="6">
    <source>
        <dbReference type="Google" id="ProtNLM"/>
    </source>
</evidence>
<dbReference type="InterPro" id="IPR049002">
    <property type="entry name" value="Stv"/>
</dbReference>
<dbReference type="Proteomes" id="UP001222087">
    <property type="component" value="Chromosome"/>
</dbReference>
<feature type="compositionally biased region" description="Basic and acidic residues" evidence="1">
    <location>
        <begin position="311"/>
        <end position="323"/>
    </location>
</feature>
<feature type="region of interest" description="Disordered" evidence="1">
    <location>
        <begin position="295"/>
        <end position="348"/>
    </location>
</feature>
<proteinExistence type="predicted"/>
<keyword evidence="5" id="KW-1185">Reference proteome</keyword>
<organism evidence="4 5">
    <name type="scientific">Legionella cardiaca</name>
    <dbReference type="NCBI Taxonomy" id="1071983"/>
    <lineage>
        <taxon>Bacteria</taxon>
        <taxon>Pseudomonadati</taxon>
        <taxon>Pseudomonadota</taxon>
        <taxon>Gammaproteobacteria</taxon>
        <taxon>Legionellales</taxon>
        <taxon>Legionellaceae</taxon>
        <taxon>Legionella</taxon>
    </lineage>
</organism>
<evidence type="ECO:0000256" key="1">
    <source>
        <dbReference type="SAM" id="MobiDB-lite"/>
    </source>
</evidence>
<feature type="domain" description="Putative adhesin Stv" evidence="2">
    <location>
        <begin position="127"/>
        <end position="270"/>
    </location>
</feature>
<gene>
    <name evidence="4" type="ORF">PXX05_09455</name>
</gene>
<protein>
    <recommendedName>
        <fullName evidence="6">Dot/Icm T4SS effector</fullName>
    </recommendedName>
</protein>
<dbReference type="RefSeq" id="WP_275087979.1">
    <property type="nucleotide sequence ID" value="NZ_CP119078.1"/>
</dbReference>
<feature type="domain" description="DUF6863" evidence="3">
    <location>
        <begin position="1"/>
        <end position="119"/>
    </location>
</feature>
<evidence type="ECO:0000313" key="4">
    <source>
        <dbReference type="EMBL" id="WED42154.1"/>
    </source>
</evidence>
<reference evidence="4 5" key="1">
    <citation type="submission" date="2023-02" db="EMBL/GenBank/DDBJ databases">
        <title>Genome Sequence of L. cardiaca H63T.</title>
        <authorList>
            <person name="Lopez A.E."/>
            <person name="Cianciotto N.P."/>
        </authorList>
    </citation>
    <scope>NUCLEOTIDE SEQUENCE [LARGE SCALE GENOMIC DNA]</scope>
    <source>
        <strain evidence="4 5">H63</strain>
    </source>
</reference>
<dbReference type="EMBL" id="CP119078">
    <property type="protein sequence ID" value="WED42154.1"/>
    <property type="molecule type" value="Genomic_DNA"/>
</dbReference>
<evidence type="ECO:0000313" key="5">
    <source>
        <dbReference type="Proteomes" id="UP001222087"/>
    </source>
</evidence>
<dbReference type="InterPro" id="IPR049196">
    <property type="entry name" value="DUF6863"/>
</dbReference>
<evidence type="ECO:0000259" key="2">
    <source>
        <dbReference type="Pfam" id="PF21527"/>
    </source>
</evidence>
<accession>A0ABY8AN75</accession>
<dbReference type="Pfam" id="PF21527">
    <property type="entry name" value="Stv"/>
    <property type="match status" value="1"/>
</dbReference>
<evidence type="ECO:0000259" key="3">
    <source>
        <dbReference type="Pfam" id="PF21727"/>
    </source>
</evidence>
<name>A0ABY8AN75_9GAMM</name>